<gene>
    <name evidence="2" type="ORF">FHW37_10625</name>
</gene>
<dbReference type="InterPro" id="IPR008312">
    <property type="entry name" value="T6SS_TssB1"/>
</dbReference>
<dbReference type="OrthoDB" id="9789942at2"/>
<dbReference type="Proteomes" id="UP000320653">
    <property type="component" value="Unassembled WGS sequence"/>
</dbReference>
<reference evidence="2 3" key="1">
    <citation type="submission" date="2019-06" db="EMBL/GenBank/DDBJ databases">
        <title>Sorghum-associated microbial communities from plants grown in Nebraska, USA.</title>
        <authorList>
            <person name="Schachtman D."/>
        </authorList>
    </citation>
    <scope>NUCLEOTIDE SEQUENCE [LARGE SCALE GENOMIC DNA]</scope>
    <source>
        <strain evidence="2 3">1225</strain>
    </source>
</reference>
<dbReference type="RefSeq" id="WP_145640230.1">
    <property type="nucleotide sequence ID" value="NZ_VIWP01000006.1"/>
</dbReference>
<dbReference type="PIRSF" id="PIRSF028301">
    <property type="entry name" value="UCP028301"/>
    <property type="match status" value="1"/>
</dbReference>
<keyword evidence="1" id="KW-0175">Coiled coil</keyword>
<evidence type="ECO:0000313" key="2">
    <source>
        <dbReference type="EMBL" id="TWF50068.1"/>
    </source>
</evidence>
<keyword evidence="3" id="KW-1185">Reference proteome</keyword>
<feature type="coiled-coil region" evidence="1">
    <location>
        <begin position="120"/>
        <end position="164"/>
    </location>
</feature>
<dbReference type="EMBL" id="VIWP01000006">
    <property type="protein sequence ID" value="TWF50068.1"/>
    <property type="molecule type" value="Genomic_DNA"/>
</dbReference>
<evidence type="ECO:0000256" key="1">
    <source>
        <dbReference type="SAM" id="Coils"/>
    </source>
</evidence>
<dbReference type="PANTHER" id="PTHR35850:SF1">
    <property type="entry name" value="TYPE VI SECRETION SYSTEM SHEATH PROTEIN TSSB1"/>
    <property type="match status" value="1"/>
</dbReference>
<evidence type="ECO:0000313" key="3">
    <source>
        <dbReference type="Proteomes" id="UP000320653"/>
    </source>
</evidence>
<organism evidence="2 3">
    <name type="scientific">Neorhizobium alkalisoli</name>
    <dbReference type="NCBI Taxonomy" id="528178"/>
    <lineage>
        <taxon>Bacteria</taxon>
        <taxon>Pseudomonadati</taxon>
        <taxon>Pseudomonadota</taxon>
        <taxon>Alphaproteobacteria</taxon>
        <taxon>Hyphomicrobiales</taxon>
        <taxon>Rhizobiaceae</taxon>
        <taxon>Rhizobium/Agrobacterium group</taxon>
        <taxon>Neorhizobium</taxon>
    </lineage>
</organism>
<dbReference type="Pfam" id="PF05591">
    <property type="entry name" value="T6SS_VipA"/>
    <property type="match status" value="1"/>
</dbReference>
<sequence>MASVHEKLERVRKPRVHIKYEVETEGAMVVKELPFVVGVLGDFSGNPTQPLKPFGERKFVQIDRDNFDDVMRRMTPGLTMSVENTLKDDGTRLPVSLKFESMDDFEPGSIVNQVPALKALLDARNELRDLMSKADRSEELERLLEDILQNKADLSELVAQLGNKGPEGKKDPVN</sequence>
<comment type="caution">
    <text evidence="2">The sequence shown here is derived from an EMBL/GenBank/DDBJ whole genome shotgun (WGS) entry which is preliminary data.</text>
</comment>
<accession>A0A561QI76</accession>
<dbReference type="NCBIfam" id="TIGR03358">
    <property type="entry name" value="VI_chp_5"/>
    <property type="match status" value="1"/>
</dbReference>
<protein>
    <submittedName>
        <fullName evidence="2">Type VI secretion system protein ImpB</fullName>
    </submittedName>
</protein>
<proteinExistence type="predicted"/>
<name>A0A561QI76_9HYPH</name>
<dbReference type="PANTHER" id="PTHR35850">
    <property type="entry name" value="CYTOPLASMIC PROTEIN-RELATED"/>
    <property type="match status" value="1"/>
</dbReference>
<dbReference type="AlphaFoldDB" id="A0A561QI76"/>